<name>A0A919NIT3_9ACTN</name>
<reference evidence="3" key="1">
    <citation type="submission" date="2021-01" db="EMBL/GenBank/DDBJ databases">
        <title>Whole genome shotgun sequence of Actinoplanes tereljensis NBRC 105297.</title>
        <authorList>
            <person name="Komaki H."/>
            <person name="Tamura T."/>
        </authorList>
    </citation>
    <scope>NUCLEOTIDE SEQUENCE</scope>
    <source>
        <strain evidence="3">NBRC 105297</strain>
    </source>
</reference>
<comment type="similarity">
    <text evidence="1">Belongs to the universal stress protein A family.</text>
</comment>
<accession>A0A919NIT3</accession>
<dbReference type="PRINTS" id="PR01438">
    <property type="entry name" value="UNVRSLSTRESS"/>
</dbReference>
<sequence>MCHHTDQEMDMTVHAADSTHRIVVGVDGSQGSKTALKWAMNQAGLTGASVEAITTWQDPAQYGTAYGWTTTAFEGDTYATAMVKVLDDTIAEVAAQMPHPVTVLAQVIEGHPVEALLHAAAGAELLVVGSRGHGTFAGIMLGSVSQHCVQHAPCPVVVVP</sequence>
<gene>
    <name evidence="3" type="ORF">Ate02nite_15540</name>
</gene>
<evidence type="ECO:0000313" key="3">
    <source>
        <dbReference type="EMBL" id="GIF18824.1"/>
    </source>
</evidence>
<dbReference type="InterPro" id="IPR014729">
    <property type="entry name" value="Rossmann-like_a/b/a_fold"/>
</dbReference>
<evidence type="ECO:0000259" key="2">
    <source>
        <dbReference type="Pfam" id="PF00582"/>
    </source>
</evidence>
<dbReference type="CDD" id="cd00293">
    <property type="entry name" value="USP-like"/>
    <property type="match status" value="1"/>
</dbReference>
<organism evidence="3 4">
    <name type="scientific">Paractinoplanes tereljensis</name>
    <dbReference type="NCBI Taxonomy" id="571912"/>
    <lineage>
        <taxon>Bacteria</taxon>
        <taxon>Bacillati</taxon>
        <taxon>Actinomycetota</taxon>
        <taxon>Actinomycetes</taxon>
        <taxon>Micromonosporales</taxon>
        <taxon>Micromonosporaceae</taxon>
        <taxon>Paractinoplanes</taxon>
    </lineage>
</organism>
<dbReference type="InterPro" id="IPR006016">
    <property type="entry name" value="UspA"/>
</dbReference>
<dbReference type="EMBL" id="BOMY01000010">
    <property type="protein sequence ID" value="GIF18824.1"/>
    <property type="molecule type" value="Genomic_DNA"/>
</dbReference>
<dbReference type="Gene3D" id="3.40.50.620">
    <property type="entry name" value="HUPs"/>
    <property type="match status" value="1"/>
</dbReference>
<dbReference type="InterPro" id="IPR006015">
    <property type="entry name" value="Universal_stress_UspA"/>
</dbReference>
<dbReference type="Proteomes" id="UP000623608">
    <property type="component" value="Unassembled WGS sequence"/>
</dbReference>
<dbReference type="PANTHER" id="PTHR31964">
    <property type="entry name" value="ADENINE NUCLEOTIDE ALPHA HYDROLASES-LIKE SUPERFAMILY PROTEIN"/>
    <property type="match status" value="1"/>
</dbReference>
<keyword evidence="4" id="KW-1185">Reference proteome</keyword>
<dbReference type="AlphaFoldDB" id="A0A919NIT3"/>
<dbReference type="Pfam" id="PF00582">
    <property type="entry name" value="Usp"/>
    <property type="match status" value="1"/>
</dbReference>
<dbReference type="SUPFAM" id="SSF52402">
    <property type="entry name" value="Adenine nucleotide alpha hydrolases-like"/>
    <property type="match status" value="1"/>
</dbReference>
<dbReference type="PANTHER" id="PTHR31964:SF113">
    <property type="entry name" value="USPA DOMAIN-CONTAINING PROTEIN"/>
    <property type="match status" value="1"/>
</dbReference>
<proteinExistence type="inferred from homology"/>
<protein>
    <submittedName>
        <fullName evidence="3">Universal stress protein</fullName>
    </submittedName>
</protein>
<evidence type="ECO:0000256" key="1">
    <source>
        <dbReference type="ARBA" id="ARBA00008791"/>
    </source>
</evidence>
<comment type="caution">
    <text evidence="3">The sequence shown here is derived from an EMBL/GenBank/DDBJ whole genome shotgun (WGS) entry which is preliminary data.</text>
</comment>
<feature type="domain" description="UspA" evidence="2">
    <location>
        <begin position="20"/>
        <end position="160"/>
    </location>
</feature>
<evidence type="ECO:0000313" key="4">
    <source>
        <dbReference type="Proteomes" id="UP000623608"/>
    </source>
</evidence>